<protein>
    <submittedName>
        <fullName evidence="1">Serine protease, ClpP class</fullName>
    </submittedName>
</protein>
<name>A0A450S0Y7_9GAMM</name>
<dbReference type="AlphaFoldDB" id="A0A450S0Y7"/>
<dbReference type="GO" id="GO:0016020">
    <property type="term" value="C:membrane"/>
    <property type="evidence" value="ECO:0007669"/>
    <property type="project" value="InterPro"/>
</dbReference>
<dbReference type="PANTHER" id="PTHR35984">
    <property type="entry name" value="PERIPLASMIC SERINE PROTEASE"/>
    <property type="match status" value="1"/>
</dbReference>
<dbReference type="InterPro" id="IPR029045">
    <property type="entry name" value="ClpP/crotonase-like_dom_sf"/>
</dbReference>
<dbReference type="Gene3D" id="3.90.226.10">
    <property type="entry name" value="2-enoyl-CoA Hydratase, Chain A, domain 1"/>
    <property type="match status" value="1"/>
</dbReference>
<evidence type="ECO:0000313" key="1">
    <source>
        <dbReference type="EMBL" id="VFJ45317.1"/>
    </source>
</evidence>
<organism evidence="1">
    <name type="scientific">Candidatus Kentrum sp. DK</name>
    <dbReference type="NCBI Taxonomy" id="2126562"/>
    <lineage>
        <taxon>Bacteria</taxon>
        <taxon>Pseudomonadati</taxon>
        <taxon>Pseudomonadota</taxon>
        <taxon>Gammaproteobacteria</taxon>
        <taxon>Candidatus Kentrum</taxon>
    </lineage>
</organism>
<dbReference type="SUPFAM" id="SSF52096">
    <property type="entry name" value="ClpP/crotonase"/>
    <property type="match status" value="1"/>
</dbReference>
<proteinExistence type="predicted"/>
<dbReference type="EMBL" id="CAADEX010000010">
    <property type="protein sequence ID" value="VFJ45317.1"/>
    <property type="molecule type" value="Genomic_DNA"/>
</dbReference>
<dbReference type="InterPro" id="IPR002825">
    <property type="entry name" value="Pept_S49_ser-pept_pro"/>
</dbReference>
<reference evidence="1" key="1">
    <citation type="submission" date="2019-02" db="EMBL/GenBank/DDBJ databases">
        <authorList>
            <person name="Gruber-Vodicka R. H."/>
            <person name="Seah K. B. B."/>
        </authorList>
    </citation>
    <scope>NUCLEOTIDE SEQUENCE</scope>
    <source>
        <strain evidence="1">BECK_DK47</strain>
    </source>
</reference>
<dbReference type="GO" id="GO:0006508">
    <property type="term" value="P:proteolysis"/>
    <property type="evidence" value="ECO:0007669"/>
    <property type="project" value="UniProtKB-KW"/>
</dbReference>
<sequence length="309" mass="35236">MPNWADVFKEIQKEKEDFLLQSRLLGVQAENSLVTVRAKYLKMLYEYTGRNVIAYYSGYLSKPYIAGTGITDEDKNGFMMAIHKMDRSKGLDLILHTLGGGVAATESIAHYLHQMFGKNMRAIVPQICMSAGTMLACACKSIVLAKHSNLGPTDPQIADVPTLGVIEEFKRASREIKNDPSKIDVWKPILSQYRPTFIGQCEDAIKWTEEFLENELKDNMFFKHDDKERKVKAIVKMLMDKRNNKSHGRHLHLDKLRKAGLVTEELEDDNNFQDLVLTVHHCYMYALMNTQSVKIIENHNGVAITKNIQ</sequence>
<dbReference type="PANTHER" id="PTHR35984:SF1">
    <property type="entry name" value="PERIPLASMIC SERINE PROTEASE"/>
    <property type="match status" value="1"/>
</dbReference>
<dbReference type="GO" id="GO:0008233">
    <property type="term" value="F:peptidase activity"/>
    <property type="evidence" value="ECO:0007669"/>
    <property type="project" value="UniProtKB-KW"/>
</dbReference>
<keyword evidence="1" id="KW-0645">Protease</keyword>
<accession>A0A450S0Y7</accession>
<keyword evidence="1" id="KW-0378">Hydrolase</keyword>
<dbReference type="Pfam" id="PF01972">
    <property type="entry name" value="SDH_protease"/>
    <property type="match status" value="1"/>
</dbReference>
<gene>
    <name evidence="1" type="ORF">BECKDK2373B_GA0170837_101029</name>
</gene>